<evidence type="ECO:0000259" key="2">
    <source>
        <dbReference type="Pfam" id="PF00004"/>
    </source>
</evidence>
<dbReference type="GO" id="GO:0005829">
    <property type="term" value="C:cytosol"/>
    <property type="evidence" value="ECO:0007669"/>
    <property type="project" value="TreeGrafter"/>
</dbReference>
<evidence type="ECO:0000256" key="1">
    <source>
        <dbReference type="RuleBase" id="RU003651"/>
    </source>
</evidence>
<evidence type="ECO:0000259" key="3">
    <source>
        <dbReference type="Pfam" id="PF17862"/>
    </source>
</evidence>
<dbReference type="InterPro" id="IPR050168">
    <property type="entry name" value="AAA_ATPase_domain"/>
</dbReference>
<keyword evidence="5" id="KW-1185">Reference proteome</keyword>
<dbReference type="Pfam" id="PF00004">
    <property type="entry name" value="AAA"/>
    <property type="match status" value="1"/>
</dbReference>
<feature type="domain" description="ATPase AAA-type core" evidence="2">
    <location>
        <begin position="78"/>
        <end position="133"/>
    </location>
</feature>
<dbReference type="GO" id="GO:0016558">
    <property type="term" value="P:protein import into peroxisome matrix"/>
    <property type="evidence" value="ECO:0007669"/>
    <property type="project" value="TreeGrafter"/>
</dbReference>
<keyword evidence="1" id="KW-0067">ATP-binding</keyword>
<dbReference type="EMBL" id="CVQH01013647">
    <property type="protein sequence ID" value="CRK22149.1"/>
    <property type="molecule type" value="Genomic_DNA"/>
</dbReference>
<dbReference type="AlphaFoldDB" id="A0A0G4LJP1"/>
<dbReference type="InterPro" id="IPR003959">
    <property type="entry name" value="ATPase_AAA_core"/>
</dbReference>
<dbReference type="PROSITE" id="PS00674">
    <property type="entry name" value="AAA"/>
    <property type="match status" value="1"/>
</dbReference>
<evidence type="ECO:0000313" key="5">
    <source>
        <dbReference type="Proteomes" id="UP000044602"/>
    </source>
</evidence>
<feature type="non-terminal residue" evidence="4">
    <location>
        <position position="213"/>
    </location>
</feature>
<dbReference type="PANTHER" id="PTHR23077:SF12">
    <property type="entry name" value="PEROXISOMAL ATPASE PEX1"/>
    <property type="match status" value="1"/>
</dbReference>
<evidence type="ECO:0008006" key="6">
    <source>
        <dbReference type="Google" id="ProtNLM"/>
    </source>
</evidence>
<dbReference type="Gene3D" id="3.40.50.300">
    <property type="entry name" value="P-loop containing nucleotide triphosphate hydrolases"/>
    <property type="match status" value="1"/>
</dbReference>
<accession>A0A0G4LJP1</accession>
<proteinExistence type="inferred from homology"/>
<reference evidence="4 5" key="1">
    <citation type="submission" date="2015-05" db="EMBL/GenBank/DDBJ databases">
        <authorList>
            <person name="Wang D.B."/>
            <person name="Wang M."/>
        </authorList>
    </citation>
    <scope>NUCLEOTIDE SEQUENCE [LARGE SCALE GENOMIC DNA]</scope>
    <source>
        <strain evidence="4">VL1</strain>
    </source>
</reference>
<dbReference type="PANTHER" id="PTHR23077">
    <property type="entry name" value="AAA-FAMILY ATPASE"/>
    <property type="match status" value="1"/>
</dbReference>
<evidence type="ECO:0000313" key="4">
    <source>
        <dbReference type="EMBL" id="CRK22149.1"/>
    </source>
</evidence>
<dbReference type="GO" id="GO:0016887">
    <property type="term" value="F:ATP hydrolysis activity"/>
    <property type="evidence" value="ECO:0007669"/>
    <property type="project" value="InterPro"/>
</dbReference>
<protein>
    <recommendedName>
        <fullName evidence="6">AAA ATPase AAA+ lid domain-containing protein</fullName>
    </recommendedName>
</protein>
<dbReference type="STRING" id="100787.A0A0G4LJP1"/>
<sequence>MFLILDTPNRESDAQLAKHVAYVHMHSRHPPVAGEDDVIFSPHEVRSYIAQARTYRPVVTAGVMEYVSKTYVRMREAQRRAEKKGEQVVNQLLTLMDGAEGLSGVYVLAATSRPDLIDPALLRPGRLDKSLLCDLPTLEDRVDILKALSQQVKLDPEMSESDEAWTEIARRCEAFSGADLQGLISNAQLEAIHDVLQDDSHNEPVANGKTNGV</sequence>
<dbReference type="InterPro" id="IPR027417">
    <property type="entry name" value="P-loop_NTPase"/>
</dbReference>
<dbReference type="GO" id="GO:0005778">
    <property type="term" value="C:peroxisomal membrane"/>
    <property type="evidence" value="ECO:0007669"/>
    <property type="project" value="TreeGrafter"/>
</dbReference>
<dbReference type="Pfam" id="PF17862">
    <property type="entry name" value="AAA_lid_3"/>
    <property type="match status" value="1"/>
</dbReference>
<organism evidence="4 5">
    <name type="scientific">Verticillium longisporum</name>
    <name type="common">Verticillium dahliae var. longisporum</name>
    <dbReference type="NCBI Taxonomy" id="100787"/>
    <lineage>
        <taxon>Eukaryota</taxon>
        <taxon>Fungi</taxon>
        <taxon>Dikarya</taxon>
        <taxon>Ascomycota</taxon>
        <taxon>Pezizomycotina</taxon>
        <taxon>Sordariomycetes</taxon>
        <taxon>Hypocreomycetidae</taxon>
        <taxon>Glomerellales</taxon>
        <taxon>Plectosphaerellaceae</taxon>
        <taxon>Verticillium</taxon>
    </lineage>
</organism>
<dbReference type="SUPFAM" id="SSF52540">
    <property type="entry name" value="P-loop containing nucleoside triphosphate hydrolases"/>
    <property type="match status" value="1"/>
</dbReference>
<dbReference type="InterPro" id="IPR041569">
    <property type="entry name" value="AAA_lid_3"/>
</dbReference>
<gene>
    <name evidence="4" type="ORF">BN1708_017923</name>
</gene>
<name>A0A0G4LJP1_VERLO</name>
<dbReference type="Proteomes" id="UP000044602">
    <property type="component" value="Unassembled WGS sequence"/>
</dbReference>
<dbReference type="InterPro" id="IPR003960">
    <property type="entry name" value="ATPase_AAA_CS"/>
</dbReference>
<dbReference type="GO" id="GO:0005524">
    <property type="term" value="F:ATP binding"/>
    <property type="evidence" value="ECO:0007669"/>
    <property type="project" value="UniProtKB-KW"/>
</dbReference>
<dbReference type="Gene3D" id="1.10.8.60">
    <property type="match status" value="1"/>
</dbReference>
<feature type="domain" description="AAA ATPase AAA+ lid" evidence="3">
    <location>
        <begin position="164"/>
        <end position="198"/>
    </location>
</feature>
<comment type="similarity">
    <text evidence="1">Belongs to the AAA ATPase family.</text>
</comment>
<keyword evidence="1" id="KW-0547">Nucleotide-binding</keyword>